<dbReference type="GO" id="GO:0000045">
    <property type="term" value="P:autophagosome assembly"/>
    <property type="evidence" value="ECO:0007669"/>
    <property type="project" value="InterPro"/>
</dbReference>
<evidence type="ECO:0000256" key="6">
    <source>
        <dbReference type="SAM" id="MobiDB-lite"/>
    </source>
</evidence>
<feature type="compositionally biased region" description="Basic and acidic residues" evidence="6">
    <location>
        <begin position="438"/>
        <end position="447"/>
    </location>
</feature>
<keyword evidence="3" id="KW-0694">RNA-binding</keyword>
<evidence type="ECO:0000256" key="1">
    <source>
        <dbReference type="ARBA" id="ARBA00022574"/>
    </source>
</evidence>
<comment type="caution">
    <text evidence="8">The sequence shown here is derived from an EMBL/GenBank/DDBJ whole genome shotgun (WGS) entry which is preliminary data.</text>
</comment>
<dbReference type="PRINTS" id="PR00320">
    <property type="entry name" value="GPROTEINBRPT"/>
</dbReference>
<dbReference type="PROSITE" id="PS50082">
    <property type="entry name" value="WD_REPEATS_2"/>
    <property type="match status" value="5"/>
</dbReference>
<feature type="coiled-coil region" evidence="5">
    <location>
        <begin position="290"/>
        <end position="342"/>
    </location>
</feature>
<evidence type="ECO:0000256" key="4">
    <source>
        <dbReference type="PROSITE-ProRule" id="PRU00221"/>
    </source>
</evidence>
<evidence type="ECO:0000256" key="3">
    <source>
        <dbReference type="PROSITE-ProRule" id="PRU00176"/>
    </source>
</evidence>
<feature type="region of interest" description="Disordered" evidence="6">
    <location>
        <begin position="437"/>
        <end position="466"/>
    </location>
</feature>
<dbReference type="PROSITE" id="PS50102">
    <property type="entry name" value="RRM"/>
    <property type="match status" value="1"/>
</dbReference>
<sequence length="815" mass="89869">MRRLWGGCALPAPRGCFAWRGDDEEARRGESALFTSPEAALHGEETIKKARGREAPGIIQPSVRPPPAVEDPPVLLVLSPALSPAASEPAYPPGYKRQKDCCRRGGPRLFRGRHFVGPCRLASFLFSGPPRDGRARCSQAWRCSWTACPGGAPWVELRDLFKAAVPGVVVKVALMKQFAFIQLCDEVAVECAIQKLNGHLLHCHRVVVVEFSRPRPTHTVKTFVGNVSATCISGELRVLFQEFGPVIECHIVKGYQIPSVDPQTGGPACSPNRACPACVPNAIWDSAILLRCLQNRHEAELSKLETANGELAYKIYEWGRLLRAKDAELEDQTDRLAALSRQLCDLEDWRCRLRSQAEEWSRRNGARKAAYDSLQRRFQQQDGELRQALEKGEELLQPALRRKADWARRENDRIERAKQTQLTRELQAATRSTLGLKIESEKVKTGEQKSAGRHPPEEKKGGEKLCKRPFRSASASSLSTPRYKGFLKGWFDFRLKRGNSVSSGSMDQYGSLPFCMAACLPSCVADEQEGHLSEIHAVAFSPNSGLLATGGVDRVIKLWSVAGGCLEEKQTLDVSSGSITSIAFDPSGCCILAATYDNAAQLWKVKDRKIKEILTGHTNKVTAAKFRSTWHQAVTGSRDRTVKEWDLVKGACSRTIEVISCCYDVVCCNNVIVSGHYDKMIRFWDTRDSQCTQVVPVGGKVTSLSLSPDQLQLLSCSQDNALKVIDLRMHTVQQVFRAEGFKCGSEGTKAVFSPDKRYALAGSSSGALFLWNLATGKLEISLAGVHRSSVNAVAWGPSGVHIGSVDKSRKVVLWK</sequence>
<dbReference type="InterPro" id="IPR045160">
    <property type="entry name" value="ATG16"/>
</dbReference>
<evidence type="ECO:0000313" key="9">
    <source>
        <dbReference type="Proteomes" id="UP001474421"/>
    </source>
</evidence>
<dbReference type="EMBL" id="JAOTOJ010000004">
    <property type="protein sequence ID" value="KAK9402655.1"/>
    <property type="molecule type" value="Genomic_DNA"/>
</dbReference>
<dbReference type="SUPFAM" id="SSF50978">
    <property type="entry name" value="WD40 repeat-like"/>
    <property type="match status" value="1"/>
</dbReference>
<dbReference type="SUPFAM" id="SSF54928">
    <property type="entry name" value="RNA-binding domain, RBD"/>
    <property type="match status" value="1"/>
</dbReference>
<feature type="compositionally biased region" description="Basic and acidic residues" evidence="6">
    <location>
        <begin position="454"/>
        <end position="466"/>
    </location>
</feature>
<feature type="domain" description="RRM" evidence="7">
    <location>
        <begin position="156"/>
        <end position="214"/>
    </location>
</feature>
<dbReference type="InterPro" id="IPR001680">
    <property type="entry name" value="WD40_rpt"/>
</dbReference>
<evidence type="ECO:0000313" key="8">
    <source>
        <dbReference type="EMBL" id="KAK9402655.1"/>
    </source>
</evidence>
<dbReference type="PANTHER" id="PTHR19878:SF7">
    <property type="entry name" value="PROTEIN ATG16L2"/>
    <property type="match status" value="1"/>
</dbReference>
<evidence type="ECO:0000259" key="7">
    <source>
        <dbReference type="PROSITE" id="PS50102"/>
    </source>
</evidence>
<dbReference type="SMART" id="SM00320">
    <property type="entry name" value="WD40"/>
    <property type="match status" value="7"/>
</dbReference>
<keyword evidence="1 4" id="KW-0853">WD repeat</keyword>
<dbReference type="InterPro" id="IPR012677">
    <property type="entry name" value="Nucleotide-bd_a/b_plait_sf"/>
</dbReference>
<keyword evidence="9" id="KW-1185">Reference proteome</keyword>
<name>A0AAW1BKW8_CROAD</name>
<dbReference type="Pfam" id="PF00400">
    <property type="entry name" value="WD40"/>
    <property type="match status" value="4"/>
</dbReference>
<feature type="repeat" description="WD" evidence="4">
    <location>
        <begin position="669"/>
        <end position="694"/>
    </location>
</feature>
<feature type="repeat" description="WD" evidence="4">
    <location>
        <begin position="528"/>
        <end position="561"/>
    </location>
</feature>
<protein>
    <submittedName>
        <fullName evidence="8">Autophagy-related protein 16-2</fullName>
    </submittedName>
</protein>
<dbReference type="Gene3D" id="3.30.70.330">
    <property type="match status" value="1"/>
</dbReference>
<dbReference type="PANTHER" id="PTHR19878">
    <property type="entry name" value="AUTOPHAGY PROTEIN 16-LIKE"/>
    <property type="match status" value="1"/>
</dbReference>
<feature type="repeat" description="WD" evidence="4">
    <location>
        <begin position="783"/>
        <end position="815"/>
    </location>
</feature>
<dbReference type="InterPro" id="IPR020472">
    <property type="entry name" value="WD40_PAC1"/>
</dbReference>
<dbReference type="InterPro" id="IPR036322">
    <property type="entry name" value="WD40_repeat_dom_sf"/>
</dbReference>
<dbReference type="PROSITE" id="PS50294">
    <property type="entry name" value="WD_REPEATS_REGION"/>
    <property type="match status" value="3"/>
</dbReference>
<accession>A0AAW1BKW8</accession>
<dbReference type="Gene3D" id="2.130.10.10">
    <property type="entry name" value="YVTN repeat-like/Quinoprotein amine dehydrogenase"/>
    <property type="match status" value="1"/>
</dbReference>
<dbReference type="InterPro" id="IPR000504">
    <property type="entry name" value="RRM_dom"/>
</dbReference>
<feature type="repeat" description="WD" evidence="4">
    <location>
        <begin position="572"/>
        <end position="613"/>
    </location>
</feature>
<dbReference type="Proteomes" id="UP001474421">
    <property type="component" value="Unassembled WGS sequence"/>
</dbReference>
<keyword evidence="5" id="KW-0175">Coiled coil</keyword>
<keyword evidence="2" id="KW-0677">Repeat</keyword>
<reference evidence="8 9" key="1">
    <citation type="journal article" date="2024" name="Proc. Natl. Acad. Sci. U.S.A.">
        <title>The genetic regulatory architecture and epigenomic basis for age-related changes in rattlesnake venom.</title>
        <authorList>
            <person name="Hogan M.P."/>
            <person name="Holding M.L."/>
            <person name="Nystrom G.S."/>
            <person name="Colston T.J."/>
            <person name="Bartlett D.A."/>
            <person name="Mason A.J."/>
            <person name="Ellsworth S.A."/>
            <person name="Rautsaw R.M."/>
            <person name="Lawrence K.C."/>
            <person name="Strickland J.L."/>
            <person name="He B."/>
            <person name="Fraser P."/>
            <person name="Margres M.J."/>
            <person name="Gilbert D.M."/>
            <person name="Gibbs H.L."/>
            <person name="Parkinson C.L."/>
            <person name="Rokyta D.R."/>
        </authorList>
    </citation>
    <scope>NUCLEOTIDE SEQUENCE [LARGE SCALE GENOMIC DNA]</scope>
    <source>
        <strain evidence="8">DRR0105</strain>
    </source>
</reference>
<dbReference type="InterPro" id="IPR035979">
    <property type="entry name" value="RBD_domain_sf"/>
</dbReference>
<dbReference type="CDD" id="cd00200">
    <property type="entry name" value="WD40"/>
    <property type="match status" value="1"/>
</dbReference>
<proteinExistence type="predicted"/>
<dbReference type="GO" id="GO:0003723">
    <property type="term" value="F:RNA binding"/>
    <property type="evidence" value="ECO:0007669"/>
    <property type="project" value="UniProtKB-UniRule"/>
</dbReference>
<dbReference type="AlphaFoldDB" id="A0AAW1BKW8"/>
<dbReference type="InterPro" id="IPR015943">
    <property type="entry name" value="WD40/YVTN_repeat-like_dom_sf"/>
</dbReference>
<feature type="repeat" description="WD" evidence="4">
    <location>
        <begin position="614"/>
        <end position="655"/>
    </location>
</feature>
<gene>
    <name evidence="8" type="ORF">NXF25_011011</name>
</gene>
<evidence type="ECO:0000256" key="2">
    <source>
        <dbReference type="ARBA" id="ARBA00022737"/>
    </source>
</evidence>
<evidence type="ECO:0000256" key="5">
    <source>
        <dbReference type="SAM" id="Coils"/>
    </source>
</evidence>
<organism evidence="8 9">
    <name type="scientific">Crotalus adamanteus</name>
    <name type="common">Eastern diamondback rattlesnake</name>
    <dbReference type="NCBI Taxonomy" id="8729"/>
    <lineage>
        <taxon>Eukaryota</taxon>
        <taxon>Metazoa</taxon>
        <taxon>Chordata</taxon>
        <taxon>Craniata</taxon>
        <taxon>Vertebrata</taxon>
        <taxon>Euteleostomi</taxon>
        <taxon>Lepidosauria</taxon>
        <taxon>Squamata</taxon>
        <taxon>Bifurcata</taxon>
        <taxon>Unidentata</taxon>
        <taxon>Episquamata</taxon>
        <taxon>Toxicofera</taxon>
        <taxon>Serpentes</taxon>
        <taxon>Colubroidea</taxon>
        <taxon>Viperidae</taxon>
        <taxon>Crotalinae</taxon>
        <taxon>Crotalus</taxon>
    </lineage>
</organism>